<reference evidence="7 8" key="1">
    <citation type="submission" date="2019-09" db="EMBL/GenBank/DDBJ databases">
        <title>Draft genome sequence of the Ebosin-producing strain Streptomyces sp. 139.</title>
        <authorList>
            <person name="Ai L."/>
            <person name="Geng M."/>
            <person name="Ma M."/>
            <person name="Bai L."/>
        </authorList>
    </citation>
    <scope>NUCLEOTIDE SEQUENCE [LARGE SCALE GENOMIC DNA]</scope>
    <source>
        <strain evidence="7 8">139</strain>
    </source>
</reference>
<dbReference type="PANTHER" id="PTHR30055:SF148">
    <property type="entry name" value="TETR-FAMILY TRANSCRIPTIONAL REGULATOR"/>
    <property type="match status" value="1"/>
</dbReference>
<keyword evidence="8" id="KW-1185">Reference proteome</keyword>
<evidence type="ECO:0000313" key="7">
    <source>
        <dbReference type="EMBL" id="QER87561.1"/>
    </source>
</evidence>
<dbReference type="Gene3D" id="1.10.10.60">
    <property type="entry name" value="Homeodomain-like"/>
    <property type="match status" value="1"/>
</dbReference>
<feature type="region of interest" description="Disordered" evidence="5">
    <location>
        <begin position="1"/>
        <end position="35"/>
    </location>
</feature>
<dbReference type="Pfam" id="PF00440">
    <property type="entry name" value="TetR_N"/>
    <property type="match status" value="1"/>
</dbReference>
<dbReference type="EMBL" id="CP043959">
    <property type="protein sequence ID" value="QER87561.1"/>
    <property type="molecule type" value="Genomic_DNA"/>
</dbReference>
<dbReference type="InterPro" id="IPR050109">
    <property type="entry name" value="HTH-type_TetR-like_transc_reg"/>
</dbReference>
<dbReference type="RefSeq" id="WP_150155288.1">
    <property type="nucleotide sequence ID" value="NZ_CP043959.1"/>
</dbReference>
<dbReference type="SUPFAM" id="SSF48498">
    <property type="entry name" value="Tetracyclin repressor-like, C-terminal domain"/>
    <property type="match status" value="1"/>
</dbReference>
<dbReference type="Gene3D" id="1.10.357.10">
    <property type="entry name" value="Tetracycline Repressor, domain 2"/>
    <property type="match status" value="1"/>
</dbReference>
<sequence>MTAGGAASAKPGTAEGADGAGEGGRGGGAVVRRPGGRSARIRGHVLRAVRELLVERGYDALSVDAVAERAAVHRTTVYRRWRDVGGLLADVLDAAGSDGWQPPDTGTLEGDLAALNSEVEAGLTGEPVTAALIAASFRSPEAASALRRFWEDRYARCAVVVERGVARGECPAGTCARRVLVASTAPVYQQVLLMRGGDDPLLARQAARGAALAAAGGVFFGGRQG</sequence>
<dbReference type="Pfam" id="PF16859">
    <property type="entry name" value="TetR_C_11"/>
    <property type="match status" value="1"/>
</dbReference>
<keyword evidence="2 4" id="KW-0238">DNA-binding</keyword>
<dbReference type="SUPFAM" id="SSF46689">
    <property type="entry name" value="Homeodomain-like"/>
    <property type="match status" value="1"/>
</dbReference>
<feature type="compositionally biased region" description="Gly residues" evidence="5">
    <location>
        <begin position="18"/>
        <end position="29"/>
    </location>
</feature>
<accession>A0ABX5ZVK6</accession>
<dbReference type="InterPro" id="IPR036271">
    <property type="entry name" value="Tet_transcr_reg_TetR-rel_C_sf"/>
</dbReference>
<feature type="DNA-binding region" description="H-T-H motif" evidence="4">
    <location>
        <begin position="62"/>
        <end position="81"/>
    </location>
</feature>
<evidence type="ECO:0000259" key="6">
    <source>
        <dbReference type="PROSITE" id="PS50977"/>
    </source>
</evidence>
<keyword evidence="3" id="KW-0804">Transcription</keyword>
<gene>
    <name evidence="7" type="ORF">F3L20_18320</name>
</gene>
<evidence type="ECO:0000256" key="2">
    <source>
        <dbReference type="ARBA" id="ARBA00023125"/>
    </source>
</evidence>
<evidence type="ECO:0000256" key="5">
    <source>
        <dbReference type="SAM" id="MobiDB-lite"/>
    </source>
</evidence>
<organism evidence="7 8">
    <name type="scientific">Streptomyces tendae</name>
    <dbReference type="NCBI Taxonomy" id="1932"/>
    <lineage>
        <taxon>Bacteria</taxon>
        <taxon>Bacillati</taxon>
        <taxon>Actinomycetota</taxon>
        <taxon>Actinomycetes</taxon>
        <taxon>Kitasatosporales</taxon>
        <taxon>Streptomycetaceae</taxon>
        <taxon>Streptomyces</taxon>
    </lineage>
</organism>
<dbReference type="PROSITE" id="PS50977">
    <property type="entry name" value="HTH_TETR_2"/>
    <property type="match status" value="1"/>
</dbReference>
<dbReference type="InterPro" id="IPR001647">
    <property type="entry name" value="HTH_TetR"/>
</dbReference>
<dbReference type="InterPro" id="IPR009057">
    <property type="entry name" value="Homeodomain-like_sf"/>
</dbReference>
<proteinExistence type="predicted"/>
<dbReference type="InterPro" id="IPR011075">
    <property type="entry name" value="TetR_C"/>
</dbReference>
<dbReference type="PRINTS" id="PR00455">
    <property type="entry name" value="HTHTETR"/>
</dbReference>
<keyword evidence="1" id="KW-0805">Transcription regulation</keyword>
<evidence type="ECO:0000256" key="1">
    <source>
        <dbReference type="ARBA" id="ARBA00023015"/>
    </source>
</evidence>
<protein>
    <submittedName>
        <fullName evidence="7">TetR/AcrR family transcriptional regulator</fullName>
    </submittedName>
</protein>
<evidence type="ECO:0000256" key="3">
    <source>
        <dbReference type="ARBA" id="ARBA00023163"/>
    </source>
</evidence>
<evidence type="ECO:0000256" key="4">
    <source>
        <dbReference type="PROSITE-ProRule" id="PRU00335"/>
    </source>
</evidence>
<dbReference type="Proteomes" id="UP000324308">
    <property type="component" value="Chromosome"/>
</dbReference>
<name>A0ABX5ZVK6_STRTE</name>
<dbReference type="PANTHER" id="PTHR30055">
    <property type="entry name" value="HTH-TYPE TRANSCRIPTIONAL REGULATOR RUTR"/>
    <property type="match status" value="1"/>
</dbReference>
<feature type="domain" description="HTH tetR-type" evidence="6">
    <location>
        <begin position="39"/>
        <end position="99"/>
    </location>
</feature>
<evidence type="ECO:0000313" key="8">
    <source>
        <dbReference type="Proteomes" id="UP000324308"/>
    </source>
</evidence>